<protein>
    <recommendedName>
        <fullName evidence="8">Ribosomal protein uS12 methylthiotransferase RimO</fullName>
        <shortName evidence="8">uS12 MTTase</shortName>
        <shortName evidence="8">uS12 methylthiotransferase</shortName>
        <ecNumber evidence="8">2.8.4.4</ecNumber>
    </recommendedName>
    <alternativeName>
        <fullName evidence="8">Ribosomal protein uS12 (aspartate-C(3))-methylthiotransferase</fullName>
    </alternativeName>
    <alternativeName>
        <fullName evidence="8">Ribosome maturation factor RimO</fullName>
    </alternativeName>
</protein>
<keyword evidence="11" id="KW-0687">Ribonucleoprotein</keyword>
<dbReference type="Proteomes" id="UP000675747">
    <property type="component" value="Unassembled WGS sequence"/>
</dbReference>
<evidence type="ECO:0000259" key="9">
    <source>
        <dbReference type="PROSITE" id="PS51449"/>
    </source>
</evidence>
<feature type="binding site" evidence="8">
    <location>
        <position position="151"/>
    </location>
    <ligand>
        <name>[4Fe-4S] cluster</name>
        <dbReference type="ChEBI" id="CHEBI:49883"/>
        <label>2</label>
        <note>4Fe-4S-S-AdoMet</note>
    </ligand>
</feature>
<evidence type="ECO:0000256" key="5">
    <source>
        <dbReference type="ARBA" id="ARBA00022723"/>
    </source>
</evidence>
<comment type="function">
    <text evidence="8">Catalyzes the methylthiolation of an aspartic acid residue of ribosomal protein uS12.</text>
</comment>
<dbReference type="Pfam" id="PF18693">
    <property type="entry name" value="TRAM_2"/>
    <property type="match status" value="1"/>
</dbReference>
<keyword evidence="13" id="KW-1185">Reference proteome</keyword>
<keyword evidence="7 8" id="KW-0411">Iron-sulfur</keyword>
<dbReference type="GO" id="GO:0051539">
    <property type="term" value="F:4 iron, 4 sulfur cluster binding"/>
    <property type="evidence" value="ECO:0007669"/>
    <property type="project" value="UniProtKB-UniRule"/>
</dbReference>
<dbReference type="GO" id="GO:0005840">
    <property type="term" value="C:ribosome"/>
    <property type="evidence" value="ECO:0007669"/>
    <property type="project" value="UniProtKB-KW"/>
</dbReference>
<dbReference type="GO" id="GO:0005829">
    <property type="term" value="C:cytosol"/>
    <property type="evidence" value="ECO:0007669"/>
    <property type="project" value="TreeGrafter"/>
</dbReference>
<feature type="domain" description="MTTase N-terminal" evidence="9">
    <location>
        <begin position="6"/>
        <end position="116"/>
    </location>
</feature>
<dbReference type="AlphaFoldDB" id="A0A8J8B0P5"/>
<feature type="domain" description="Radical SAM core" evidence="10">
    <location>
        <begin position="133"/>
        <end position="375"/>
    </location>
</feature>
<dbReference type="InterPro" id="IPR023404">
    <property type="entry name" value="rSAM_horseshoe"/>
</dbReference>
<dbReference type="Pfam" id="PF04055">
    <property type="entry name" value="Radical_SAM"/>
    <property type="match status" value="1"/>
</dbReference>
<dbReference type="PROSITE" id="PS51449">
    <property type="entry name" value="MTTASE_N"/>
    <property type="match status" value="1"/>
</dbReference>
<evidence type="ECO:0000313" key="11">
    <source>
        <dbReference type="EMBL" id="MBR0563618.1"/>
    </source>
</evidence>
<dbReference type="SFLD" id="SFLDG01061">
    <property type="entry name" value="methylthiotransferase"/>
    <property type="match status" value="1"/>
</dbReference>
<keyword evidence="3 8" id="KW-0808">Transferase</keyword>
<dbReference type="FunFam" id="3.80.30.20:FF:000001">
    <property type="entry name" value="tRNA-2-methylthio-N(6)-dimethylallyladenosine synthase 2"/>
    <property type="match status" value="1"/>
</dbReference>
<evidence type="ECO:0000313" key="13">
    <source>
        <dbReference type="Proteomes" id="UP000675747"/>
    </source>
</evidence>
<dbReference type="InterPro" id="IPR020612">
    <property type="entry name" value="Methylthiotransferase_CS"/>
</dbReference>
<feature type="binding site" evidence="8">
    <location>
        <position position="15"/>
    </location>
    <ligand>
        <name>[4Fe-4S] cluster</name>
        <dbReference type="ChEBI" id="CHEBI:49883"/>
        <label>1</label>
    </ligand>
</feature>
<dbReference type="EMBL" id="JAGQFT020000013">
    <property type="protein sequence ID" value="MBS7458743.1"/>
    <property type="molecule type" value="Genomic_DNA"/>
</dbReference>
<dbReference type="GO" id="GO:0035599">
    <property type="term" value="F:aspartic acid methylthiotransferase activity"/>
    <property type="evidence" value="ECO:0007669"/>
    <property type="project" value="TreeGrafter"/>
</dbReference>
<dbReference type="PROSITE" id="PS51918">
    <property type="entry name" value="RADICAL_SAM"/>
    <property type="match status" value="1"/>
</dbReference>
<comment type="caution">
    <text evidence="11">The sequence shown here is derived from an EMBL/GenBank/DDBJ whole genome shotgun (WGS) entry which is preliminary data.</text>
</comment>
<dbReference type="NCBIfam" id="TIGR01125">
    <property type="entry name" value="30S ribosomal protein S12 methylthiotransferase RimO"/>
    <property type="match status" value="1"/>
</dbReference>
<dbReference type="SFLD" id="SFLDF00274">
    <property type="entry name" value="ribosomal_protein_S12_methylth"/>
    <property type="match status" value="1"/>
</dbReference>
<dbReference type="PANTHER" id="PTHR43837">
    <property type="entry name" value="RIBOSOMAL PROTEIN S12 METHYLTHIOTRANSFERASE RIMO"/>
    <property type="match status" value="1"/>
</dbReference>
<keyword evidence="2 8" id="KW-0963">Cytoplasm</keyword>
<dbReference type="SFLD" id="SFLDS00029">
    <property type="entry name" value="Radical_SAM"/>
    <property type="match status" value="1"/>
</dbReference>
<dbReference type="SFLD" id="SFLDG01082">
    <property type="entry name" value="B12-binding_domain_containing"/>
    <property type="match status" value="1"/>
</dbReference>
<feature type="binding site" evidence="8">
    <location>
        <position position="154"/>
    </location>
    <ligand>
        <name>[4Fe-4S] cluster</name>
        <dbReference type="ChEBI" id="CHEBI:49883"/>
        <label>2</label>
        <note>4Fe-4S-S-AdoMet</note>
    </ligand>
</feature>
<evidence type="ECO:0000256" key="3">
    <source>
        <dbReference type="ARBA" id="ARBA00022679"/>
    </source>
</evidence>
<dbReference type="SUPFAM" id="SSF102114">
    <property type="entry name" value="Radical SAM enzymes"/>
    <property type="match status" value="1"/>
</dbReference>
<dbReference type="EMBL" id="JAGQFT010000155">
    <property type="protein sequence ID" value="MBR0563618.1"/>
    <property type="molecule type" value="Genomic_DNA"/>
</dbReference>
<dbReference type="InterPro" id="IPR012340">
    <property type="entry name" value="NA-bd_OB-fold"/>
</dbReference>
<dbReference type="InterPro" id="IPR013848">
    <property type="entry name" value="Methylthiotransferase_N"/>
</dbReference>
<dbReference type="RefSeq" id="WP_211927520.1">
    <property type="nucleotide sequence ID" value="NZ_JAGQFT020000013.1"/>
</dbReference>
<keyword evidence="6 8" id="KW-0408">Iron</keyword>
<keyword evidence="4 8" id="KW-0949">S-adenosyl-L-methionine</keyword>
<dbReference type="PANTHER" id="PTHR43837:SF1">
    <property type="entry name" value="RIBOSOMAL PROTEIN US12 METHYLTHIOTRANSFERASE RIMO"/>
    <property type="match status" value="1"/>
</dbReference>
<evidence type="ECO:0000256" key="4">
    <source>
        <dbReference type="ARBA" id="ARBA00022691"/>
    </source>
</evidence>
<name>A0A8J8B0P5_9GAMM</name>
<sequence length="451" mass="49841">MPAAQPKVGFVSLGCPKALVDSERILTQLRVEGYDIVPSYDDADVVVVNTCGFIDSAVTESLDAIGEAIAENGKVIVTGCLGKRPEQIREAHPGVLSISGPQDYASVMGAVHAALPPRHDPFVDLVPDFGVKLTPKHFAYLKISEGCNHRCTFCIIPSMRGDLVSRPVDEVLREAEKLARGGVRELLVVSQDTSAYGVDLRYREGTWQGRQWQTRMKSLCEGLTELGIWSRLHYVYPYPHVDEIIPLMARNANGGPGLLPYLDIPFQHASPRILKLMKRPGAVEKTLERIQSWRRECPDLAIRSTFIVGFPGETEAEFEALLDFLEDARLDRVGAFAYSPVEGAAANALPDPVPEEVKQERLERFMALQAEISAERLQRRIGRRERVLVDAIDGDLAYARSYADAPEIDGIVQIQDGYEAGLVPGQFAEVTMMGADEHDLFAVVDPEYDPD</sequence>
<reference evidence="12 13" key="1">
    <citation type="journal article" date="2021" name="Microbiol. Resour. Announc.">
        <title>Draft Genome Sequence of Coralloluteibacterium stylophorae LMG 29479T.</title>
        <authorList>
            <person name="Karlyshev A.V."/>
            <person name="Kudryashova E.B."/>
            <person name="Ariskina E.V."/>
            <person name="Conroy A.P."/>
            <person name="Abidueva E.Y."/>
        </authorList>
    </citation>
    <scope>NUCLEOTIDE SEQUENCE [LARGE SCALE GENOMIC DNA]</scope>
    <source>
        <strain evidence="12 13">LMG 29479</strain>
    </source>
</reference>
<organism evidence="11">
    <name type="scientific">Coralloluteibacterium stylophorae</name>
    <dbReference type="NCBI Taxonomy" id="1776034"/>
    <lineage>
        <taxon>Bacteria</taxon>
        <taxon>Pseudomonadati</taxon>
        <taxon>Pseudomonadota</taxon>
        <taxon>Gammaproteobacteria</taxon>
        <taxon>Lysobacterales</taxon>
        <taxon>Lysobacteraceae</taxon>
        <taxon>Coralloluteibacterium</taxon>
    </lineage>
</organism>
<dbReference type="InterPro" id="IPR038135">
    <property type="entry name" value="Methylthiotransferase_N_sf"/>
</dbReference>
<dbReference type="PROSITE" id="PS01278">
    <property type="entry name" value="MTTASE_RADICAL"/>
    <property type="match status" value="1"/>
</dbReference>
<dbReference type="InterPro" id="IPR005840">
    <property type="entry name" value="Ribosomal_uS12_MeSTrfase_RimO"/>
</dbReference>
<dbReference type="Gene3D" id="2.40.50.140">
    <property type="entry name" value="Nucleic acid-binding proteins"/>
    <property type="match status" value="1"/>
</dbReference>
<dbReference type="GO" id="GO:0103039">
    <property type="term" value="F:protein methylthiotransferase activity"/>
    <property type="evidence" value="ECO:0007669"/>
    <property type="project" value="UniProtKB-EC"/>
</dbReference>
<dbReference type="GO" id="GO:0006400">
    <property type="term" value="P:tRNA modification"/>
    <property type="evidence" value="ECO:0007669"/>
    <property type="project" value="InterPro"/>
</dbReference>
<comment type="cofactor">
    <cofactor evidence="8">
        <name>[4Fe-4S] cluster</name>
        <dbReference type="ChEBI" id="CHEBI:49883"/>
    </cofactor>
    <text evidence="8">Binds 2 [4Fe-4S] clusters. One cluster is coordinated with 3 cysteines and an exchangeable S-adenosyl-L-methionine.</text>
</comment>
<evidence type="ECO:0000256" key="1">
    <source>
        <dbReference type="ARBA" id="ARBA00022485"/>
    </source>
</evidence>
<keyword evidence="1 8" id="KW-0004">4Fe-4S</keyword>
<gene>
    <name evidence="8 11" type="primary">rimO</name>
    <name evidence="12" type="ORF">KB893_016500</name>
    <name evidence="11" type="ORF">KB893_14000</name>
</gene>
<dbReference type="HAMAP" id="MF_01865">
    <property type="entry name" value="MTTase_RimO"/>
    <property type="match status" value="1"/>
</dbReference>
<evidence type="ECO:0000259" key="10">
    <source>
        <dbReference type="PROSITE" id="PS51918"/>
    </source>
</evidence>
<keyword evidence="11" id="KW-0689">Ribosomal protein</keyword>
<dbReference type="CDD" id="cd01335">
    <property type="entry name" value="Radical_SAM"/>
    <property type="match status" value="1"/>
</dbReference>
<dbReference type="InterPro" id="IPR007197">
    <property type="entry name" value="rSAM"/>
</dbReference>
<keyword evidence="5 8" id="KW-0479">Metal-binding</keyword>
<evidence type="ECO:0000313" key="12">
    <source>
        <dbReference type="EMBL" id="MBS7458743.1"/>
    </source>
</evidence>
<dbReference type="InterPro" id="IPR058240">
    <property type="entry name" value="rSAM_sf"/>
</dbReference>
<feature type="binding site" evidence="8">
    <location>
        <position position="51"/>
    </location>
    <ligand>
        <name>[4Fe-4S] cluster</name>
        <dbReference type="ChEBI" id="CHEBI:49883"/>
        <label>1</label>
    </ligand>
</feature>
<dbReference type="InterPro" id="IPR002792">
    <property type="entry name" value="TRAM_dom"/>
</dbReference>
<evidence type="ECO:0000256" key="7">
    <source>
        <dbReference type="ARBA" id="ARBA00023014"/>
    </source>
</evidence>
<accession>A0A8J8B0P5</accession>
<dbReference type="Gene3D" id="3.80.30.20">
    <property type="entry name" value="tm_1862 like domain"/>
    <property type="match status" value="1"/>
</dbReference>
<feature type="binding site" evidence="8">
    <location>
        <position position="80"/>
    </location>
    <ligand>
        <name>[4Fe-4S] cluster</name>
        <dbReference type="ChEBI" id="CHEBI:49883"/>
        <label>1</label>
    </ligand>
</feature>
<dbReference type="GO" id="GO:0046872">
    <property type="term" value="F:metal ion binding"/>
    <property type="evidence" value="ECO:0007669"/>
    <property type="project" value="UniProtKB-KW"/>
</dbReference>
<comment type="subcellular location">
    <subcellularLocation>
        <location evidence="8">Cytoplasm</location>
    </subcellularLocation>
</comment>
<dbReference type="NCBIfam" id="TIGR00089">
    <property type="entry name" value="MiaB/RimO family radical SAM methylthiotransferase"/>
    <property type="match status" value="1"/>
</dbReference>
<evidence type="ECO:0000256" key="6">
    <source>
        <dbReference type="ARBA" id="ARBA00023004"/>
    </source>
</evidence>
<dbReference type="InterPro" id="IPR005839">
    <property type="entry name" value="Methylthiotransferase"/>
</dbReference>
<dbReference type="EC" id="2.8.4.4" evidence="8"/>
<dbReference type="InterPro" id="IPR006638">
    <property type="entry name" value="Elp3/MiaA/NifB-like_rSAM"/>
</dbReference>
<feature type="binding site" evidence="8">
    <location>
        <position position="147"/>
    </location>
    <ligand>
        <name>[4Fe-4S] cluster</name>
        <dbReference type="ChEBI" id="CHEBI:49883"/>
        <label>2</label>
        <note>4Fe-4S-S-AdoMet</note>
    </ligand>
</feature>
<comment type="catalytic activity">
    <reaction evidence="8">
        <text>L-aspartate(89)-[ribosomal protein uS12]-hydrogen + (sulfur carrier)-SH + AH2 + 2 S-adenosyl-L-methionine = 3-methylsulfanyl-L-aspartate(89)-[ribosomal protein uS12]-hydrogen + (sulfur carrier)-H + 5'-deoxyadenosine + L-methionine + A + S-adenosyl-L-homocysteine + 2 H(+)</text>
        <dbReference type="Rhea" id="RHEA:37087"/>
        <dbReference type="Rhea" id="RHEA-COMP:10460"/>
        <dbReference type="Rhea" id="RHEA-COMP:10461"/>
        <dbReference type="Rhea" id="RHEA-COMP:14737"/>
        <dbReference type="Rhea" id="RHEA-COMP:14739"/>
        <dbReference type="ChEBI" id="CHEBI:13193"/>
        <dbReference type="ChEBI" id="CHEBI:15378"/>
        <dbReference type="ChEBI" id="CHEBI:17319"/>
        <dbReference type="ChEBI" id="CHEBI:17499"/>
        <dbReference type="ChEBI" id="CHEBI:29917"/>
        <dbReference type="ChEBI" id="CHEBI:29961"/>
        <dbReference type="ChEBI" id="CHEBI:57844"/>
        <dbReference type="ChEBI" id="CHEBI:57856"/>
        <dbReference type="ChEBI" id="CHEBI:59789"/>
        <dbReference type="ChEBI" id="CHEBI:64428"/>
        <dbReference type="ChEBI" id="CHEBI:73599"/>
        <dbReference type="EC" id="2.8.4.4"/>
    </reaction>
</comment>
<reference evidence="11" key="2">
    <citation type="submission" date="2021-04" db="EMBL/GenBank/DDBJ databases">
        <authorList>
            <person name="Karlyshev A.V."/>
        </authorList>
    </citation>
    <scope>NUCLEOTIDE SEQUENCE</scope>
    <source>
        <strain evidence="11">LMG 29479</strain>
    </source>
</reference>
<dbReference type="FunFam" id="3.40.50.12160:FF:000002">
    <property type="entry name" value="Ribosomal protein S12 methylthiotransferase RimO"/>
    <property type="match status" value="1"/>
</dbReference>
<evidence type="ECO:0000256" key="2">
    <source>
        <dbReference type="ARBA" id="ARBA00022490"/>
    </source>
</evidence>
<comment type="similarity">
    <text evidence="8">Belongs to the methylthiotransferase family. RimO subfamily.</text>
</comment>
<evidence type="ECO:0000256" key="8">
    <source>
        <dbReference type="HAMAP-Rule" id="MF_01865"/>
    </source>
</evidence>
<dbReference type="SMART" id="SM00729">
    <property type="entry name" value="Elp3"/>
    <property type="match status" value="1"/>
</dbReference>
<proteinExistence type="inferred from homology"/>
<dbReference type="Pfam" id="PF00919">
    <property type="entry name" value="UPF0004"/>
    <property type="match status" value="1"/>
</dbReference>
<dbReference type="Gene3D" id="3.40.50.12160">
    <property type="entry name" value="Methylthiotransferase, N-terminal domain"/>
    <property type="match status" value="1"/>
</dbReference>